<feature type="region of interest" description="Disordered" evidence="8">
    <location>
        <begin position="1"/>
        <end position="26"/>
    </location>
</feature>
<dbReference type="Proteomes" id="UP001162131">
    <property type="component" value="Unassembled WGS sequence"/>
</dbReference>
<dbReference type="SUPFAM" id="SSF81324">
    <property type="entry name" value="Voltage-gated potassium channels"/>
    <property type="match status" value="1"/>
</dbReference>
<protein>
    <recommendedName>
        <fullName evidence="10">Cyclic nucleotide-binding domain-containing protein</fullName>
    </recommendedName>
</protein>
<dbReference type="SUPFAM" id="SSF51206">
    <property type="entry name" value="cAMP-binding domain-like"/>
    <property type="match status" value="1"/>
</dbReference>
<dbReference type="AlphaFoldDB" id="A0AAU9J8D9"/>
<dbReference type="Gene3D" id="1.10.287.630">
    <property type="entry name" value="Helix hairpin bin"/>
    <property type="match status" value="1"/>
</dbReference>
<evidence type="ECO:0000256" key="8">
    <source>
        <dbReference type="SAM" id="MobiDB-lite"/>
    </source>
</evidence>
<evidence type="ECO:0000256" key="4">
    <source>
        <dbReference type="ARBA" id="ARBA00022989"/>
    </source>
</evidence>
<proteinExistence type="predicted"/>
<evidence type="ECO:0000256" key="1">
    <source>
        <dbReference type="ARBA" id="ARBA00004141"/>
    </source>
</evidence>
<evidence type="ECO:0000256" key="7">
    <source>
        <dbReference type="ARBA" id="ARBA00023303"/>
    </source>
</evidence>
<evidence type="ECO:0000313" key="11">
    <source>
        <dbReference type="EMBL" id="CAG9320522.1"/>
    </source>
</evidence>
<keyword evidence="4 9" id="KW-1133">Transmembrane helix</keyword>
<feature type="compositionally biased region" description="Basic and acidic residues" evidence="8">
    <location>
        <begin position="1"/>
        <end position="11"/>
    </location>
</feature>
<keyword evidence="3 9" id="KW-0812">Transmembrane</keyword>
<keyword evidence="2" id="KW-0813">Transport</keyword>
<dbReference type="InterPro" id="IPR003938">
    <property type="entry name" value="K_chnl_volt-dep_EAG/ELK/ERG"/>
</dbReference>
<keyword evidence="5" id="KW-0406">Ion transport</keyword>
<sequence>MEMIKKHDQKTPDSSTLISNEQSQPPLTHEDRIHTLKKLQSLHSSNFYIFHESKIKESWDTAFIFHPNRYFRIIWDILILCCTLYLAISIPVFLFFVIPVEDEWVYIEFAVQIMFILDIFVSLNTGYFYKGALVMIRTMMAKHYLEKWLFLDLLSSFPWVWLVTGSVFENEKIAFEENTNTFNSIKFSRIIRLLKLLKFLKMEKVIVDIEDYFKNQLASIWFLFIKLLSRVLLIAHWAACLFFYVSYTNITKQSDNWLMNYQILVEDEVSKTEFYISSMYWAITTMVSVGYGDLHPISTVERFYGIFAMVCLSATFVNIIGNLSSLISAASAKEDKYRIMIQAINRYMKKKKLSTDLQFRVRSYIDYMHEVDVDYEYDEQNIIDLFSGPLKDEIYDHLHGHVIKSCILFNSGIFSKELVIHLPRLLTYQAYAPEDSIFEEGEASRSLYFIMSGEVEVYHPTSKACYTTLGHDKYFGEIGFLVNAPRCASVKSMSFTEVFLMSFQRFYEVLCVNPEDDKALILLEKKCKDMDYSSIYVSCYLCKTLGHVAARCKSLIFNLDQEHTRNVWLEGRKMRGRKIPVNPEELVNRRNNRIREGFYGSFNDKFAALNRYKDHEALIRKVEDYYIDMETPSSANLFRKVRQEEWQSMRQFSGIYKITESDEESVEETVRQPTFDVSLMGNSMRVDPSKPFEISIIGESSRRDDDTRSEIL</sequence>
<dbReference type="Gene3D" id="1.10.287.70">
    <property type="match status" value="1"/>
</dbReference>
<comment type="subcellular location">
    <subcellularLocation>
        <location evidence="1">Membrane</location>
        <topology evidence="1">Multi-pass membrane protein</topology>
    </subcellularLocation>
</comment>
<dbReference type="InterPro" id="IPR000595">
    <property type="entry name" value="cNMP-bd_dom"/>
</dbReference>
<keyword evidence="7" id="KW-0407">Ion channel</keyword>
<dbReference type="GO" id="GO:0035725">
    <property type="term" value="P:sodium ion transmembrane transport"/>
    <property type="evidence" value="ECO:0007669"/>
    <property type="project" value="TreeGrafter"/>
</dbReference>
<dbReference type="InterPro" id="IPR018490">
    <property type="entry name" value="cNMP-bd_dom_sf"/>
</dbReference>
<feature type="transmembrane region" description="Helical" evidence="9">
    <location>
        <begin position="104"/>
        <end position="129"/>
    </location>
</feature>
<comment type="caution">
    <text evidence="11">The sequence shown here is derived from an EMBL/GenBank/DDBJ whole genome shotgun (WGS) entry which is preliminary data.</text>
</comment>
<dbReference type="GO" id="GO:0005249">
    <property type="term" value="F:voltage-gated potassium channel activity"/>
    <property type="evidence" value="ECO:0007669"/>
    <property type="project" value="InterPro"/>
</dbReference>
<organism evidence="11 12">
    <name type="scientific">Blepharisma stoltei</name>
    <dbReference type="NCBI Taxonomy" id="1481888"/>
    <lineage>
        <taxon>Eukaryota</taxon>
        <taxon>Sar</taxon>
        <taxon>Alveolata</taxon>
        <taxon>Ciliophora</taxon>
        <taxon>Postciliodesmatophora</taxon>
        <taxon>Heterotrichea</taxon>
        <taxon>Heterotrichida</taxon>
        <taxon>Blepharismidae</taxon>
        <taxon>Blepharisma</taxon>
    </lineage>
</organism>
<evidence type="ECO:0000256" key="6">
    <source>
        <dbReference type="ARBA" id="ARBA00023136"/>
    </source>
</evidence>
<dbReference type="SMART" id="SM00100">
    <property type="entry name" value="cNMP"/>
    <property type="match status" value="1"/>
</dbReference>
<dbReference type="PROSITE" id="PS50042">
    <property type="entry name" value="CNMP_BINDING_3"/>
    <property type="match status" value="1"/>
</dbReference>
<dbReference type="Pfam" id="PF00027">
    <property type="entry name" value="cNMP_binding"/>
    <property type="match status" value="1"/>
</dbReference>
<dbReference type="InterPro" id="IPR005821">
    <property type="entry name" value="Ion_trans_dom"/>
</dbReference>
<dbReference type="InterPro" id="IPR051413">
    <property type="entry name" value="K/Na_HCN_channel"/>
</dbReference>
<dbReference type="InterPro" id="IPR014710">
    <property type="entry name" value="RmlC-like_jellyroll"/>
</dbReference>
<gene>
    <name evidence="11" type="ORF">BSTOLATCC_MIC26437</name>
</gene>
<feature type="compositionally biased region" description="Polar residues" evidence="8">
    <location>
        <begin position="12"/>
        <end position="26"/>
    </location>
</feature>
<dbReference type="EMBL" id="CAJZBQ010000025">
    <property type="protein sequence ID" value="CAG9320522.1"/>
    <property type="molecule type" value="Genomic_DNA"/>
</dbReference>
<evidence type="ECO:0000259" key="10">
    <source>
        <dbReference type="PROSITE" id="PS50042"/>
    </source>
</evidence>
<feature type="transmembrane region" description="Helical" evidence="9">
    <location>
        <begin position="73"/>
        <end position="98"/>
    </location>
</feature>
<feature type="domain" description="Cyclic nucleotide-binding" evidence="10">
    <location>
        <begin position="431"/>
        <end position="510"/>
    </location>
</feature>
<dbReference type="GO" id="GO:0098855">
    <property type="term" value="C:HCN channel complex"/>
    <property type="evidence" value="ECO:0007669"/>
    <property type="project" value="TreeGrafter"/>
</dbReference>
<dbReference type="Pfam" id="PF00520">
    <property type="entry name" value="Ion_trans"/>
    <property type="match status" value="1"/>
</dbReference>
<dbReference type="PRINTS" id="PR01463">
    <property type="entry name" value="EAGCHANLFMLY"/>
</dbReference>
<name>A0AAU9J8D9_9CILI</name>
<accession>A0AAU9J8D9</accession>
<reference evidence="11" key="1">
    <citation type="submission" date="2021-09" db="EMBL/GenBank/DDBJ databases">
        <authorList>
            <consortium name="AG Swart"/>
            <person name="Singh M."/>
            <person name="Singh A."/>
            <person name="Seah K."/>
            <person name="Emmerich C."/>
        </authorList>
    </citation>
    <scope>NUCLEOTIDE SEQUENCE</scope>
    <source>
        <strain evidence="11">ATCC30299</strain>
    </source>
</reference>
<evidence type="ECO:0000256" key="2">
    <source>
        <dbReference type="ARBA" id="ARBA00022448"/>
    </source>
</evidence>
<feature type="transmembrane region" description="Helical" evidence="9">
    <location>
        <begin position="220"/>
        <end position="245"/>
    </location>
</feature>
<feature type="transmembrane region" description="Helical" evidence="9">
    <location>
        <begin position="274"/>
        <end position="291"/>
    </location>
</feature>
<dbReference type="CDD" id="cd00038">
    <property type="entry name" value="CAP_ED"/>
    <property type="match status" value="1"/>
</dbReference>
<dbReference type="GO" id="GO:0003254">
    <property type="term" value="P:regulation of membrane depolarization"/>
    <property type="evidence" value="ECO:0007669"/>
    <property type="project" value="TreeGrafter"/>
</dbReference>
<feature type="transmembrane region" description="Helical" evidence="9">
    <location>
        <begin position="303"/>
        <end position="330"/>
    </location>
</feature>
<dbReference type="Gene3D" id="2.60.120.10">
    <property type="entry name" value="Jelly Rolls"/>
    <property type="match status" value="1"/>
</dbReference>
<keyword evidence="12" id="KW-1185">Reference proteome</keyword>
<evidence type="ECO:0000256" key="5">
    <source>
        <dbReference type="ARBA" id="ARBA00023065"/>
    </source>
</evidence>
<dbReference type="PANTHER" id="PTHR45689">
    <property type="entry name" value="I[[H]] CHANNEL, ISOFORM E"/>
    <property type="match status" value="1"/>
</dbReference>
<evidence type="ECO:0000256" key="9">
    <source>
        <dbReference type="SAM" id="Phobius"/>
    </source>
</evidence>
<evidence type="ECO:0000313" key="12">
    <source>
        <dbReference type="Proteomes" id="UP001162131"/>
    </source>
</evidence>
<evidence type="ECO:0000256" key="3">
    <source>
        <dbReference type="ARBA" id="ARBA00022692"/>
    </source>
</evidence>
<dbReference type="PANTHER" id="PTHR45689:SF5">
    <property type="entry name" value="I[[H]] CHANNEL, ISOFORM E"/>
    <property type="match status" value="1"/>
</dbReference>
<keyword evidence="6 9" id="KW-0472">Membrane</keyword>